<gene>
    <name evidence="2" type="ORF">EP51_44510</name>
</gene>
<dbReference type="Proteomes" id="UP000028488">
    <property type="component" value="Plasmid pPDG3"/>
</dbReference>
<geneLocation type="plasmid" evidence="2 3">
    <name>pPDG3</name>
</geneLocation>
<proteinExistence type="predicted"/>
<evidence type="ECO:0000313" key="3">
    <source>
        <dbReference type="Proteomes" id="UP000028488"/>
    </source>
</evidence>
<dbReference type="Gene3D" id="3.40.50.620">
    <property type="entry name" value="HUPs"/>
    <property type="match status" value="1"/>
</dbReference>
<sequence>MAGKPEPDGLDLNTLRALRQPRRDLAKLTGRIAGHLDDHDGYLAFSGGKDSLVALHLALQVEPNIPVVFFDSGLEYPETYTYITALADTWNLNLEPHRADPPLLTVLAQSGEWDHHQPTRTTSQKLRDILIGAPSRAAHAAHGPGEIWGVRADESPKGTGRWSLYYNALSSHVTRDCDGCCTNTTEQRRHHGGLIDRADGTHVFGPVWDWSVDEIWAYIAHHQLPVNPVYDTLRQLGTPDGHLRVSHMLDGAFLEHGRITRLRRGWPELFEELAQVLPRIREFV</sequence>
<feature type="domain" description="Phosphoadenosine phosphosulphate reductase" evidence="1">
    <location>
        <begin position="43"/>
        <end position="231"/>
    </location>
</feature>
<dbReference type="PANTHER" id="PTHR43196:SF2">
    <property type="entry name" value="PHOSPHOADENOSINE PHOSPHOSULFATE REDUCTASE"/>
    <property type="match status" value="1"/>
</dbReference>
<protein>
    <submittedName>
        <fullName evidence="2">Phosphoadenosine phosphosulfate reductase</fullName>
    </submittedName>
</protein>
<evidence type="ECO:0000259" key="1">
    <source>
        <dbReference type="Pfam" id="PF01507"/>
    </source>
</evidence>
<evidence type="ECO:0000313" key="2">
    <source>
        <dbReference type="EMBL" id="AII11124.1"/>
    </source>
</evidence>
<dbReference type="RefSeq" id="WP_128643758.1">
    <property type="nucleotide sequence ID" value="NZ_CP008950.1"/>
</dbReference>
<dbReference type="InterPro" id="IPR050128">
    <property type="entry name" value="Sulfate_adenylyltrnsfr_sub2"/>
</dbReference>
<dbReference type="InterPro" id="IPR002500">
    <property type="entry name" value="PAPS_reduct_dom"/>
</dbReference>
<organism evidence="2 3">
    <name type="scientific">Rhodococcus opacus</name>
    <name type="common">Nocardia opaca</name>
    <dbReference type="NCBI Taxonomy" id="37919"/>
    <lineage>
        <taxon>Bacteria</taxon>
        <taxon>Bacillati</taxon>
        <taxon>Actinomycetota</taxon>
        <taxon>Actinomycetes</taxon>
        <taxon>Mycobacteriales</taxon>
        <taxon>Nocardiaceae</taxon>
        <taxon>Rhodococcus</taxon>
    </lineage>
</organism>
<dbReference type="GO" id="GO:0003824">
    <property type="term" value="F:catalytic activity"/>
    <property type="evidence" value="ECO:0007669"/>
    <property type="project" value="InterPro"/>
</dbReference>
<dbReference type="InterPro" id="IPR014729">
    <property type="entry name" value="Rossmann-like_a/b/a_fold"/>
</dbReference>
<dbReference type="PANTHER" id="PTHR43196">
    <property type="entry name" value="SULFATE ADENYLYLTRANSFERASE SUBUNIT 2"/>
    <property type="match status" value="1"/>
</dbReference>
<accession>A0A076F617</accession>
<keyword evidence="2" id="KW-0614">Plasmid</keyword>
<name>A0A076F617_RHOOP</name>
<dbReference type="Pfam" id="PF01507">
    <property type="entry name" value="PAPS_reduct"/>
    <property type="match status" value="1"/>
</dbReference>
<dbReference type="AlphaFoldDB" id="A0A076F617"/>
<reference evidence="2 3" key="1">
    <citation type="submission" date="2014-07" db="EMBL/GenBank/DDBJ databases">
        <title>Genome Sequence of Rhodococcus opacus Strain R7, a Biodegrader of Mono- and Polycyclic Aromatic Hydrocarbons.</title>
        <authorList>
            <person name="Di Gennaro P."/>
            <person name="Zampolli J."/>
            <person name="Presti I."/>
            <person name="Cappelletti M."/>
            <person name="D'Ursi P."/>
            <person name="Orro A."/>
            <person name="Mezzelani A."/>
            <person name="Milanesi L."/>
        </authorList>
    </citation>
    <scope>NUCLEOTIDE SEQUENCE [LARGE SCALE GENOMIC DNA]</scope>
    <source>
        <strain evidence="2 3">R7</strain>
        <plasmid evidence="2">pPDG3</plasmid>
    </source>
</reference>
<dbReference type="SUPFAM" id="SSF52402">
    <property type="entry name" value="Adenine nucleotide alpha hydrolases-like"/>
    <property type="match status" value="1"/>
</dbReference>
<dbReference type="EMBL" id="CP008950">
    <property type="protein sequence ID" value="AII11124.1"/>
    <property type="molecule type" value="Genomic_DNA"/>
</dbReference>